<keyword evidence="1 2" id="KW-0812">Transmembrane</keyword>
<keyword evidence="1" id="KW-0472">Membrane</keyword>
<feature type="transmembrane region" description="Helical" evidence="1">
    <location>
        <begin position="85"/>
        <end position="109"/>
    </location>
</feature>
<keyword evidence="1" id="KW-1133">Transmembrane helix</keyword>
<protein>
    <submittedName>
        <fullName evidence="2">Transmembrane domain-containing protein</fullName>
    </submittedName>
</protein>
<evidence type="ECO:0000313" key="2">
    <source>
        <dbReference type="EMBL" id="JAP93070.1"/>
    </source>
</evidence>
<feature type="transmembrane region" description="Helical" evidence="1">
    <location>
        <begin position="156"/>
        <end position="178"/>
    </location>
</feature>
<reference evidence="2" key="1">
    <citation type="submission" date="2015-07" db="EMBL/GenBank/DDBJ databases">
        <title>Adaptation to a free-living lifestyle via gene acquisitions in the diplomonad Trepomonas sp. PC1.</title>
        <authorList>
            <person name="Xu F."/>
            <person name="Jerlstrom-Hultqvist J."/>
            <person name="Kolisko M."/>
            <person name="Simpson A.G.B."/>
            <person name="Roger A.J."/>
            <person name="Svard S.G."/>
            <person name="Andersson J.O."/>
        </authorList>
    </citation>
    <scope>NUCLEOTIDE SEQUENCE</scope>
    <source>
        <strain evidence="2">PC1</strain>
    </source>
</reference>
<feature type="non-terminal residue" evidence="2">
    <location>
        <position position="1"/>
    </location>
</feature>
<gene>
    <name evidence="2" type="ORF">TPC1_14778</name>
</gene>
<organism evidence="2">
    <name type="scientific">Trepomonas sp. PC1</name>
    <dbReference type="NCBI Taxonomy" id="1076344"/>
    <lineage>
        <taxon>Eukaryota</taxon>
        <taxon>Metamonada</taxon>
        <taxon>Diplomonadida</taxon>
        <taxon>Hexamitidae</taxon>
        <taxon>Hexamitinae</taxon>
        <taxon>Trepomonas</taxon>
    </lineage>
</organism>
<dbReference type="EMBL" id="GDID01003536">
    <property type="protein sequence ID" value="JAP93070.1"/>
    <property type="molecule type" value="Transcribed_RNA"/>
</dbReference>
<feature type="transmembrane region" description="Helical" evidence="1">
    <location>
        <begin position="12"/>
        <end position="33"/>
    </location>
</feature>
<feature type="transmembrane region" description="Helical" evidence="1">
    <location>
        <begin position="53"/>
        <end position="73"/>
    </location>
</feature>
<name>A0A146K8B3_9EUKA</name>
<proteinExistence type="predicted"/>
<dbReference type="AlphaFoldDB" id="A0A146K8B3"/>
<accession>A0A146K8B3</accession>
<evidence type="ECO:0000256" key="1">
    <source>
        <dbReference type="SAM" id="Phobius"/>
    </source>
</evidence>
<sequence length="228" mass="26073">QKALLSIPTQERVGSFPALVVLIVAALIFWLSFQNYFFDLSYSLSTDLYIEQPVLDTMVLLTLPASLLYGFIFSQVRIRLCIRPINAFSIVHSIFLILSLITSILYIMGRPTQSFAFFSSLMTDTVSLQPLIDWLLKISPITSQLHQIYNDSTHNLYKVTMYFTSYAFLLQFLTILMYTSFSCTSFGRQEAVVMIRESSPENYQVVIAEAKKDESKRAKLVRRLNGAK</sequence>